<keyword evidence="2" id="KW-1185">Reference proteome</keyword>
<reference evidence="1" key="1">
    <citation type="submission" date="2016-10" db="EMBL/GenBank/DDBJ databases">
        <authorList>
            <person name="Benchimol M."/>
            <person name="Almeida L.G."/>
            <person name="Vasconcelos A.T."/>
            <person name="Perreira-Neves A."/>
            <person name="Rosa I.A."/>
            <person name="Tasca T."/>
            <person name="Bogo M.R."/>
            <person name="de Souza W."/>
        </authorList>
    </citation>
    <scope>NUCLEOTIDE SEQUENCE [LARGE SCALE GENOMIC DNA]</scope>
    <source>
        <strain evidence="1">K</strain>
    </source>
</reference>
<dbReference type="RefSeq" id="XP_068357742.1">
    <property type="nucleotide sequence ID" value="XM_068505823.1"/>
</dbReference>
<dbReference type="EMBL" id="MLAK01000787">
    <property type="protein sequence ID" value="OHT04606.1"/>
    <property type="molecule type" value="Genomic_DNA"/>
</dbReference>
<evidence type="ECO:0000313" key="2">
    <source>
        <dbReference type="Proteomes" id="UP000179807"/>
    </source>
</evidence>
<evidence type="ECO:0008006" key="3">
    <source>
        <dbReference type="Google" id="ProtNLM"/>
    </source>
</evidence>
<dbReference type="SUPFAM" id="SSF48371">
    <property type="entry name" value="ARM repeat"/>
    <property type="match status" value="1"/>
</dbReference>
<organism evidence="1 2">
    <name type="scientific">Tritrichomonas foetus</name>
    <dbReference type="NCBI Taxonomy" id="1144522"/>
    <lineage>
        <taxon>Eukaryota</taxon>
        <taxon>Metamonada</taxon>
        <taxon>Parabasalia</taxon>
        <taxon>Tritrichomonadida</taxon>
        <taxon>Tritrichomonadidae</taxon>
        <taxon>Tritrichomonas</taxon>
    </lineage>
</organism>
<comment type="caution">
    <text evidence="1">The sequence shown here is derived from an EMBL/GenBank/DDBJ whole genome shotgun (WGS) entry which is preliminary data.</text>
</comment>
<dbReference type="GeneID" id="94840527"/>
<name>A0A1J4K4J7_9EUKA</name>
<gene>
    <name evidence="1" type="ORF">TRFO_27873</name>
</gene>
<dbReference type="Proteomes" id="UP000179807">
    <property type="component" value="Unassembled WGS sequence"/>
</dbReference>
<sequence length="828" mass="95028">MIDNFEEEEGKQLSFTQVYEDVVTAFMESNSLTERREAEKTLVEWRNDKSMLSNILDVIQTTLNSNALFIASSSIEFILSKMTDNLDLQIVSNIFQSLIRRLRSIYLKQPENDNIKAFFYKNRVNIIKCISLIMLYYPNYLELWTELEPNNAKILFCFLFEEEERQIPSKHNDFLDEFNKYDENNVIQILKDSEMSVEWLELLRYGLSKSSKMGKFIPLLPRLEVVPNDPILYPEFISVLQECTSNDYFGFSFNESEVDFFERICDVALNIIKMVLLPPVDSMCVQMASFIFDEIFDFDSDFLIDRATTFGKEALRVFLQSLDTVKYFPDIFVYFRSTDNYIDIIEGSDLLVQPILDILSFIIDLINENPELYMNESLASPFYNVSNSSKQSVVNYFCELLINPSEGAIFAIASSSKQIKDKFANQLVDFMVINSLPASIVFYFIENCCDSCASNINELLQYTTIFKSEENWLHILKAYKSLTKFYPNVIISDETTNHIAFISNIIQFCSHQYNQLNQNGFSEIVIDGITSLLNLIDFSPNSEFSESLKLLITEKLISCSSNLKIMNLFASNSLNSINQARHKGEMQLFLTSLCSDLINAMLSSQFSENDQEEICSFFSSGLDSQIISDTNFILDWIAGSLIFLPIPAHIYLISKIIDNDKSIVLSEKIIAFLLNVGDCGDGDLMKASLEFIKKLAVEEWKPFFQTFTSDFYLAPLASFDMGIVCATLDIITNIVECDECEKDLMKITEAIINGVFTTFQDMETRKTINILIKILNTEKITPNSILDYVCSKLPRMVDEFDDFKDAILTQPFDRVEILKAIVGLRNAM</sequence>
<accession>A0A1J4K4J7</accession>
<evidence type="ECO:0000313" key="1">
    <source>
        <dbReference type="EMBL" id="OHT04606.1"/>
    </source>
</evidence>
<dbReference type="VEuPathDB" id="TrichDB:TRFO_27873"/>
<dbReference type="InterPro" id="IPR016024">
    <property type="entry name" value="ARM-type_fold"/>
</dbReference>
<dbReference type="AlphaFoldDB" id="A0A1J4K4J7"/>
<protein>
    <recommendedName>
        <fullName evidence="3">Importin N-terminal domain-containing protein</fullName>
    </recommendedName>
</protein>
<proteinExistence type="predicted"/>